<dbReference type="AlphaFoldDB" id="A0AAW0GJ09"/>
<reference evidence="1 2" key="1">
    <citation type="submission" date="2022-09" db="EMBL/GenBank/DDBJ databases">
        <authorList>
            <person name="Palmer J.M."/>
        </authorList>
    </citation>
    <scope>NUCLEOTIDE SEQUENCE [LARGE SCALE GENOMIC DNA]</scope>
    <source>
        <strain evidence="1 2">DSM 7382</strain>
    </source>
</reference>
<dbReference type="Proteomes" id="UP001385951">
    <property type="component" value="Unassembled WGS sequence"/>
</dbReference>
<comment type="caution">
    <text evidence="1">The sequence shown here is derived from an EMBL/GenBank/DDBJ whole genome shotgun (WGS) entry which is preliminary data.</text>
</comment>
<gene>
    <name evidence="1" type="ORF">QCA50_007238</name>
</gene>
<sequence>MYLDDYSWCQIAQETARLDRASLLNLIHTNRHFYNALSHCLLLDTPVVHLDPRDSEKSERRLEGFHSFILGKETRQLSSTTIISDTTAEVVNYGRGQSLHRLWIQKLSACATKETPSLGTVTLSDRSIQMLKDVLSCAPNLIEFHIDASYYHEDISVILPPISSHPLLKKLSLGVSLTPETIHQIQNLQPSITHLSIHTLALSNNDGFQPVIKPAEYLRQLSSSLRLLRVCVGEGVRLELTDNGHSFDSMAHLALKALDLDLSTKTLATLYPNLRSLELYLLSNGRSRIIDGAQLFQRRIRNITNSRCWKNLDYICGNPIPLYTLGLSCTARVLSLACHCFPGEGDAISTLCKSLKPGYLHMMVPLPNQYPILIRTIRGSTDSVLNYNLEVLVDMNKLPVAKGGSQLGTLLGDAVAAFDETSVENVTIQFHLDGHWETEKFTHCIDKPNIIGVKPFSPTDYMSYYFLNPDETIEDHAFNALISLSNVETICIAVSQEVLVRPGGTGRPVIQRMVERTVLKWNPVKLLQILLRKEIIYPDFGRVVTSDTVLDI</sequence>
<keyword evidence="2" id="KW-1185">Reference proteome</keyword>
<accession>A0AAW0GJ09</accession>
<proteinExistence type="predicted"/>
<dbReference type="InterPro" id="IPR032675">
    <property type="entry name" value="LRR_dom_sf"/>
</dbReference>
<dbReference type="EMBL" id="JASBNA010000008">
    <property type="protein sequence ID" value="KAK7689446.1"/>
    <property type="molecule type" value="Genomic_DNA"/>
</dbReference>
<evidence type="ECO:0000313" key="2">
    <source>
        <dbReference type="Proteomes" id="UP001385951"/>
    </source>
</evidence>
<name>A0AAW0GJ09_9APHY</name>
<evidence type="ECO:0000313" key="1">
    <source>
        <dbReference type="EMBL" id="KAK7689446.1"/>
    </source>
</evidence>
<dbReference type="Gene3D" id="3.80.10.10">
    <property type="entry name" value="Ribonuclease Inhibitor"/>
    <property type="match status" value="1"/>
</dbReference>
<organism evidence="1 2">
    <name type="scientific">Cerrena zonata</name>
    <dbReference type="NCBI Taxonomy" id="2478898"/>
    <lineage>
        <taxon>Eukaryota</taxon>
        <taxon>Fungi</taxon>
        <taxon>Dikarya</taxon>
        <taxon>Basidiomycota</taxon>
        <taxon>Agaricomycotina</taxon>
        <taxon>Agaricomycetes</taxon>
        <taxon>Polyporales</taxon>
        <taxon>Cerrenaceae</taxon>
        <taxon>Cerrena</taxon>
    </lineage>
</organism>
<protein>
    <submittedName>
        <fullName evidence="1">Uncharacterized protein</fullName>
    </submittedName>
</protein>